<dbReference type="Gene3D" id="1.10.45.10">
    <property type="entry name" value="Vanillyl-alcohol Oxidase, Chain A, domain 4"/>
    <property type="match status" value="1"/>
</dbReference>
<dbReference type="InterPro" id="IPR036318">
    <property type="entry name" value="FAD-bd_PCMH-like_sf"/>
</dbReference>
<evidence type="ECO:0000313" key="7">
    <source>
        <dbReference type="Proteomes" id="UP000621436"/>
    </source>
</evidence>
<dbReference type="PANTHER" id="PTHR42934">
    <property type="entry name" value="GLYCOLATE OXIDASE SUBUNIT GLCD"/>
    <property type="match status" value="1"/>
</dbReference>
<dbReference type="SUPFAM" id="SSF56176">
    <property type="entry name" value="FAD-binding/transporter-associated domain-like"/>
    <property type="match status" value="1"/>
</dbReference>
<dbReference type="PANTHER" id="PTHR42934:SF2">
    <property type="entry name" value="GLYCOLATE OXIDASE SUBUNIT GLCD"/>
    <property type="match status" value="1"/>
</dbReference>
<accession>A0A931F863</accession>
<protein>
    <submittedName>
        <fullName evidence="6">FAD-binding protein</fullName>
    </submittedName>
</protein>
<name>A0A931F863_9FIRM</name>
<proteinExistence type="predicted"/>
<evidence type="ECO:0000256" key="3">
    <source>
        <dbReference type="ARBA" id="ARBA00022827"/>
    </source>
</evidence>
<dbReference type="InterPro" id="IPR051914">
    <property type="entry name" value="FAD-linked_OxidoTrans_Type4"/>
</dbReference>
<dbReference type="Pfam" id="PF01565">
    <property type="entry name" value="FAD_binding_4"/>
    <property type="match status" value="1"/>
</dbReference>
<dbReference type="GO" id="GO:0016491">
    <property type="term" value="F:oxidoreductase activity"/>
    <property type="evidence" value="ECO:0007669"/>
    <property type="project" value="UniProtKB-KW"/>
</dbReference>
<dbReference type="InterPro" id="IPR016166">
    <property type="entry name" value="FAD-bd_PCMH"/>
</dbReference>
<dbReference type="GO" id="GO:0071949">
    <property type="term" value="F:FAD binding"/>
    <property type="evidence" value="ECO:0007669"/>
    <property type="project" value="InterPro"/>
</dbReference>
<organism evidence="6 7">
    <name type="scientific">Halonatronomonas betaini</name>
    <dbReference type="NCBI Taxonomy" id="2778430"/>
    <lineage>
        <taxon>Bacteria</taxon>
        <taxon>Bacillati</taxon>
        <taxon>Bacillota</taxon>
        <taxon>Clostridia</taxon>
        <taxon>Halanaerobiales</taxon>
        <taxon>Halarsenatibacteraceae</taxon>
        <taxon>Halonatronomonas</taxon>
    </lineage>
</organism>
<feature type="domain" description="FAD-binding PCMH-type" evidence="5">
    <location>
        <begin position="53"/>
        <end position="232"/>
    </location>
</feature>
<comment type="cofactor">
    <cofactor evidence="1">
        <name>FAD</name>
        <dbReference type="ChEBI" id="CHEBI:57692"/>
    </cofactor>
</comment>
<dbReference type="InterPro" id="IPR016171">
    <property type="entry name" value="Vanillyl_alc_oxidase_C-sub2"/>
</dbReference>
<dbReference type="Proteomes" id="UP000621436">
    <property type="component" value="Unassembled WGS sequence"/>
</dbReference>
<dbReference type="InterPro" id="IPR006094">
    <property type="entry name" value="Oxid_FAD_bind_N"/>
</dbReference>
<comment type="caution">
    <text evidence="6">The sequence shown here is derived from an EMBL/GenBank/DDBJ whole genome shotgun (WGS) entry which is preliminary data.</text>
</comment>
<keyword evidence="2" id="KW-0285">Flavoprotein</keyword>
<gene>
    <name evidence="6" type="ORF">I0Q91_09990</name>
</gene>
<dbReference type="SUPFAM" id="SSF55103">
    <property type="entry name" value="FAD-linked oxidases, C-terminal domain"/>
    <property type="match status" value="1"/>
</dbReference>
<keyword evidence="7" id="KW-1185">Reference proteome</keyword>
<evidence type="ECO:0000256" key="1">
    <source>
        <dbReference type="ARBA" id="ARBA00001974"/>
    </source>
</evidence>
<keyword evidence="4" id="KW-0560">Oxidoreductase</keyword>
<dbReference type="InterPro" id="IPR016169">
    <property type="entry name" value="FAD-bd_PCMH_sub2"/>
</dbReference>
<dbReference type="AlphaFoldDB" id="A0A931F863"/>
<dbReference type="InterPro" id="IPR016167">
    <property type="entry name" value="FAD-bd_PCMH_sub1"/>
</dbReference>
<dbReference type="InterPro" id="IPR004113">
    <property type="entry name" value="FAD-bd_oxidored_4_C"/>
</dbReference>
<dbReference type="InterPro" id="IPR016164">
    <property type="entry name" value="FAD-linked_Oxase-like_C"/>
</dbReference>
<evidence type="ECO:0000313" key="6">
    <source>
        <dbReference type="EMBL" id="MBF8437411.1"/>
    </source>
</evidence>
<keyword evidence="3" id="KW-0274">FAD</keyword>
<dbReference type="EMBL" id="JADPIE010000005">
    <property type="protein sequence ID" value="MBF8437411.1"/>
    <property type="molecule type" value="Genomic_DNA"/>
</dbReference>
<reference evidence="6" key="1">
    <citation type="submission" date="2020-11" db="EMBL/GenBank/DDBJ databases">
        <title>Halonatronomonas betainensis gen. nov., sp. nov. a novel haloalkaliphilic representative of the family Halanaerobiacae capable of betaine degradation.</title>
        <authorList>
            <person name="Boltyanskaya Y."/>
            <person name="Kevbrin V."/>
            <person name="Detkova E."/>
            <person name="Grouzdev D.S."/>
            <person name="Koziaeva V."/>
            <person name="Zhilina T."/>
        </authorList>
    </citation>
    <scope>NUCLEOTIDE SEQUENCE</scope>
    <source>
        <strain evidence="6">Z-7014</strain>
    </source>
</reference>
<evidence type="ECO:0000259" key="5">
    <source>
        <dbReference type="PROSITE" id="PS51387"/>
    </source>
</evidence>
<dbReference type="FunFam" id="1.10.45.10:FF:000001">
    <property type="entry name" value="D-lactate dehydrogenase mitochondrial"/>
    <property type="match status" value="1"/>
</dbReference>
<evidence type="ECO:0000256" key="4">
    <source>
        <dbReference type="ARBA" id="ARBA00023002"/>
    </source>
</evidence>
<dbReference type="Gene3D" id="3.30.70.2190">
    <property type="match status" value="1"/>
</dbReference>
<evidence type="ECO:0000256" key="2">
    <source>
        <dbReference type="ARBA" id="ARBA00022630"/>
    </source>
</evidence>
<dbReference type="PROSITE" id="PS51387">
    <property type="entry name" value="FAD_PCMH"/>
    <property type="match status" value="1"/>
</dbReference>
<sequence>MNGYKRRLKRLKYNPVTEDILKELVDIVGEKNVLTDEAKIEAYSHDETPKEKYASFPEVVVLPNSTEEVSSLVKLANRELIPVTPRGAGSGLSGGAIPDHGGIVISLENMNKVIEYDFGNMMMVLEAGVITNDVQEDLEDEGLFFAGYPMSLESCFIGGNIAENAGGGKAVKYGVTGRYIMGMEVVLPNGEIVELGGKNVKDVTGYDLKKLMIGSEGTLGIVTQATIKLLPKPTKEVALLVLFDDAKTAISTVPKIMTETGIIPTGIEFMDKLAVKTSCEYLNEHLPYEDCGAMLLIEVDGADEEQVEKDYFKIGEICEKNNAQEVYVADNHTTSERVWNVRRNIAEAFMVVSPEQSLEDITVPIASIPDLIPELQRLGEKYDIQIPCYGHAGDGNLHATLVKNPDHTMEEWYEIEHECLKELYEVTYKLGGTLSGEHGIGSKRKKYFKSAVSGEELRLMRMIKKGFDPNNIMNPGKIFDLED</sequence>
<dbReference type="Gene3D" id="3.30.465.10">
    <property type="match status" value="1"/>
</dbReference>
<dbReference type="Gene3D" id="3.30.70.2740">
    <property type="match status" value="1"/>
</dbReference>
<dbReference type="Pfam" id="PF02913">
    <property type="entry name" value="FAD-oxidase_C"/>
    <property type="match status" value="1"/>
</dbReference>
<dbReference type="Gene3D" id="3.30.43.10">
    <property type="entry name" value="Uridine Diphospho-n-acetylenolpyruvylglucosamine Reductase, domain 2"/>
    <property type="match status" value="1"/>
</dbReference>